<dbReference type="PROSITE" id="PS00061">
    <property type="entry name" value="ADH_SHORT"/>
    <property type="match status" value="1"/>
</dbReference>
<accession>A0A2K9MIZ1</accession>
<dbReference type="Pfam" id="PF13561">
    <property type="entry name" value="adh_short_C2"/>
    <property type="match status" value="1"/>
</dbReference>
<dbReference type="InterPro" id="IPR051737">
    <property type="entry name" value="L-xylulose/Carbonyl_redctase"/>
</dbReference>
<dbReference type="PRINTS" id="PR00080">
    <property type="entry name" value="SDRFAMILY"/>
</dbReference>
<dbReference type="EMBL" id="CP025583">
    <property type="protein sequence ID" value="AUM75006.1"/>
    <property type="molecule type" value="Genomic_DNA"/>
</dbReference>
<dbReference type="FunFam" id="3.40.50.720:FF:000084">
    <property type="entry name" value="Short-chain dehydrogenase reductase"/>
    <property type="match status" value="1"/>
</dbReference>
<evidence type="ECO:0000313" key="5">
    <source>
        <dbReference type="Proteomes" id="UP000234882"/>
    </source>
</evidence>
<dbReference type="GO" id="GO:0004090">
    <property type="term" value="F:carbonyl reductase (NADPH) activity"/>
    <property type="evidence" value="ECO:0007669"/>
    <property type="project" value="TreeGrafter"/>
</dbReference>
<evidence type="ECO:0000313" key="4">
    <source>
        <dbReference type="EMBL" id="AUM75006.1"/>
    </source>
</evidence>
<keyword evidence="3" id="KW-0521">NADP</keyword>
<dbReference type="GO" id="GO:0050038">
    <property type="term" value="F:L-xylulose reductase (NADPH) activity"/>
    <property type="evidence" value="ECO:0007669"/>
    <property type="project" value="TreeGrafter"/>
</dbReference>
<evidence type="ECO:0000256" key="1">
    <source>
        <dbReference type="ARBA" id="ARBA00006484"/>
    </source>
</evidence>
<dbReference type="InterPro" id="IPR036291">
    <property type="entry name" value="NAD(P)-bd_dom_sf"/>
</dbReference>
<evidence type="ECO:0000256" key="3">
    <source>
        <dbReference type="ARBA" id="ARBA00022857"/>
    </source>
</evidence>
<evidence type="ECO:0000256" key="2">
    <source>
        <dbReference type="ARBA" id="ARBA00011881"/>
    </source>
</evidence>
<sequence length="259" mass="27342">MTPQQPISLPRTPSFRLDGRAAIVTGASSGIGQAAAVALAEAGAHVVCAARRLDPLNRMVQALQAKGLSAEALALDQTDLSALQNALQRRRFDVVVNSAGLARHTAATETTPEDFDAVMGVNLRSAYFLSTLAAKEMIAAGQPGSIIHIGSQMGHVGGIDRALYCATKHGLEGMVKAMAVEWGPRRIRINTLCPTFINTPMGAQTLQNPERRAWIESKIKLGRVGEVEDIMGGIVYLASDASALITGTALMIDGGWTAE</sequence>
<dbReference type="PANTHER" id="PTHR44252">
    <property type="entry name" value="D-ERYTHRULOSE REDUCTASE"/>
    <property type="match status" value="1"/>
</dbReference>
<dbReference type="Gene3D" id="3.40.50.720">
    <property type="entry name" value="NAD(P)-binding Rossmann-like Domain"/>
    <property type="match status" value="1"/>
</dbReference>
<dbReference type="SUPFAM" id="SSF51735">
    <property type="entry name" value="NAD(P)-binding Rossmann-fold domains"/>
    <property type="match status" value="1"/>
</dbReference>
<reference evidence="5" key="1">
    <citation type="submission" date="2017-12" db="EMBL/GenBank/DDBJ databases">
        <title>Genomic analysis of Paracoccus sp. CBA4604.</title>
        <authorList>
            <person name="Roh S.W."/>
            <person name="Kim J.Y."/>
            <person name="Kim J.S."/>
        </authorList>
    </citation>
    <scope>NUCLEOTIDE SEQUENCE [LARGE SCALE GENOMIC DNA]</scope>
    <source>
        <strain evidence="5">CBA4604</strain>
    </source>
</reference>
<keyword evidence="5" id="KW-1185">Reference proteome</keyword>
<dbReference type="Proteomes" id="UP000234882">
    <property type="component" value="Chromosome"/>
</dbReference>
<dbReference type="OrthoDB" id="7255009at2"/>
<dbReference type="PRINTS" id="PR00081">
    <property type="entry name" value="GDHRDH"/>
</dbReference>
<organism evidence="4 5">
    <name type="scientific">Paracoccus jeotgali</name>
    <dbReference type="NCBI Taxonomy" id="2065379"/>
    <lineage>
        <taxon>Bacteria</taxon>
        <taxon>Pseudomonadati</taxon>
        <taxon>Pseudomonadota</taxon>
        <taxon>Alphaproteobacteria</taxon>
        <taxon>Rhodobacterales</taxon>
        <taxon>Paracoccaceae</taxon>
        <taxon>Paracoccus</taxon>
    </lineage>
</organism>
<dbReference type="PANTHER" id="PTHR44252:SF3">
    <property type="entry name" value="D-ERYTHRULOSE REDUCTASE-RELATED"/>
    <property type="match status" value="1"/>
</dbReference>
<dbReference type="RefSeq" id="WP_101500351.1">
    <property type="nucleotide sequence ID" value="NZ_CP025583.1"/>
</dbReference>
<comment type="subunit">
    <text evidence="2">Homotetramer.</text>
</comment>
<protein>
    <submittedName>
        <fullName evidence="4">3-oxoacyl-ACP reductase</fullName>
    </submittedName>
</protein>
<name>A0A2K9MIZ1_9RHOB</name>
<dbReference type="KEGG" id="paru:CYR75_12590"/>
<dbReference type="GO" id="GO:0005997">
    <property type="term" value="P:xylulose metabolic process"/>
    <property type="evidence" value="ECO:0007669"/>
    <property type="project" value="TreeGrafter"/>
</dbReference>
<proteinExistence type="inferred from homology"/>
<dbReference type="AlphaFoldDB" id="A0A2K9MIZ1"/>
<dbReference type="InterPro" id="IPR002347">
    <property type="entry name" value="SDR_fam"/>
</dbReference>
<gene>
    <name evidence="4" type="ORF">CYR75_12590</name>
</gene>
<dbReference type="InterPro" id="IPR020904">
    <property type="entry name" value="Sc_DH/Rdtase_CS"/>
</dbReference>
<comment type="similarity">
    <text evidence="1">Belongs to the short-chain dehydrogenases/reductases (SDR) family.</text>
</comment>
<dbReference type="GO" id="GO:0006006">
    <property type="term" value="P:glucose metabolic process"/>
    <property type="evidence" value="ECO:0007669"/>
    <property type="project" value="TreeGrafter"/>
</dbReference>